<organism evidence="1 2">
    <name type="scientific">Serratia rubidaea</name>
    <name type="common">Serratia marinorubra</name>
    <dbReference type="NCBI Taxonomy" id="61652"/>
    <lineage>
        <taxon>Bacteria</taxon>
        <taxon>Pseudomonadati</taxon>
        <taxon>Pseudomonadota</taxon>
        <taxon>Gammaproteobacteria</taxon>
        <taxon>Enterobacterales</taxon>
        <taxon>Yersiniaceae</taxon>
        <taxon>Serratia</taxon>
    </lineage>
</organism>
<dbReference type="Proteomes" id="UP000271603">
    <property type="component" value="Chromosome"/>
</dbReference>
<name>A0A447QKA0_SERRU</name>
<dbReference type="AlphaFoldDB" id="A0A447QKA0"/>
<dbReference type="EMBL" id="LR134155">
    <property type="protein sequence ID" value="VEA70401.1"/>
    <property type="molecule type" value="Genomic_DNA"/>
</dbReference>
<proteinExistence type="predicted"/>
<gene>
    <name evidence="1" type="ORF">NCTC9419_01899</name>
</gene>
<reference evidence="1 2" key="1">
    <citation type="submission" date="2018-12" db="EMBL/GenBank/DDBJ databases">
        <authorList>
            <consortium name="Pathogen Informatics"/>
        </authorList>
    </citation>
    <scope>NUCLEOTIDE SEQUENCE [LARGE SCALE GENOMIC DNA]</scope>
    <source>
        <strain evidence="1 2">NCTC9419</strain>
    </source>
</reference>
<accession>A0A447QKA0</accession>
<protein>
    <submittedName>
        <fullName evidence="1">Uncharacterized protein</fullName>
    </submittedName>
</protein>
<evidence type="ECO:0000313" key="1">
    <source>
        <dbReference type="EMBL" id="VEA70401.1"/>
    </source>
</evidence>
<evidence type="ECO:0000313" key="2">
    <source>
        <dbReference type="Proteomes" id="UP000271603"/>
    </source>
</evidence>
<sequence length="33" mass="3725">MAIAMAAEVAIESINKMEERLTADTEENIDRRC</sequence>